<dbReference type="Gene3D" id="1.10.10.10">
    <property type="entry name" value="Winged helix-like DNA-binding domain superfamily/Winged helix DNA-binding domain"/>
    <property type="match status" value="1"/>
</dbReference>
<dbReference type="SUPFAM" id="SSF46785">
    <property type="entry name" value="Winged helix' DNA-binding domain"/>
    <property type="match status" value="1"/>
</dbReference>
<dbReference type="PROSITE" id="PS50931">
    <property type="entry name" value="HTH_LYSR"/>
    <property type="match status" value="1"/>
</dbReference>
<organism evidence="6 7">
    <name type="scientific">Rhizobium aouanii</name>
    <dbReference type="NCBI Taxonomy" id="3118145"/>
    <lineage>
        <taxon>Bacteria</taxon>
        <taxon>Pseudomonadati</taxon>
        <taxon>Pseudomonadota</taxon>
        <taxon>Alphaproteobacteria</taxon>
        <taxon>Hyphomicrobiales</taxon>
        <taxon>Rhizobiaceae</taxon>
        <taxon>Rhizobium/Agrobacterium group</taxon>
        <taxon>Rhizobium</taxon>
    </lineage>
</organism>
<accession>A0ABU8CGQ5</accession>
<evidence type="ECO:0000313" key="7">
    <source>
        <dbReference type="Proteomes" id="UP001531129"/>
    </source>
</evidence>
<keyword evidence="7" id="KW-1185">Reference proteome</keyword>
<proteinExistence type="inferred from homology"/>
<dbReference type="InterPro" id="IPR005119">
    <property type="entry name" value="LysR_subst-bd"/>
</dbReference>
<protein>
    <submittedName>
        <fullName evidence="6">LysR family transcriptional regulator</fullName>
    </submittedName>
</protein>
<reference evidence="6 7" key="1">
    <citation type="submission" date="2024-01" db="EMBL/GenBank/DDBJ databases">
        <title>Draft genome sequences of three bacterial strains isolated from Acacia saligna represent a potential new species within the genus Rhizobium.</title>
        <authorList>
            <person name="Tambong J.T."/>
            <person name="Mnasri B."/>
        </authorList>
    </citation>
    <scope>NUCLEOTIDE SEQUENCE [LARGE SCALE GENOMIC DNA]</scope>
    <source>
        <strain evidence="6 7">1AS12I</strain>
    </source>
</reference>
<evidence type="ECO:0000256" key="4">
    <source>
        <dbReference type="ARBA" id="ARBA00023163"/>
    </source>
</evidence>
<evidence type="ECO:0000259" key="5">
    <source>
        <dbReference type="PROSITE" id="PS50931"/>
    </source>
</evidence>
<dbReference type="PANTHER" id="PTHR30537:SF3">
    <property type="entry name" value="TRANSCRIPTIONAL REGULATORY PROTEIN"/>
    <property type="match status" value="1"/>
</dbReference>
<dbReference type="Pfam" id="PF03466">
    <property type="entry name" value="LysR_substrate"/>
    <property type="match status" value="1"/>
</dbReference>
<keyword evidence="3" id="KW-0238">DNA-binding</keyword>
<name>A0ABU8CGQ5_9HYPH</name>
<gene>
    <name evidence="6" type="ORF">V8Q02_08520</name>
</gene>
<evidence type="ECO:0000256" key="2">
    <source>
        <dbReference type="ARBA" id="ARBA00023015"/>
    </source>
</evidence>
<evidence type="ECO:0000313" key="6">
    <source>
        <dbReference type="EMBL" id="MEI1248067.1"/>
    </source>
</evidence>
<dbReference type="Pfam" id="PF00126">
    <property type="entry name" value="HTH_1"/>
    <property type="match status" value="1"/>
</dbReference>
<dbReference type="SUPFAM" id="SSF53850">
    <property type="entry name" value="Periplasmic binding protein-like II"/>
    <property type="match status" value="1"/>
</dbReference>
<comment type="caution">
    <text evidence="6">The sequence shown here is derived from an EMBL/GenBank/DDBJ whole genome shotgun (WGS) entry which is preliminary data.</text>
</comment>
<dbReference type="InterPro" id="IPR000847">
    <property type="entry name" value="LysR_HTH_N"/>
</dbReference>
<dbReference type="InterPro" id="IPR036390">
    <property type="entry name" value="WH_DNA-bd_sf"/>
</dbReference>
<comment type="similarity">
    <text evidence="1">Belongs to the LysR transcriptional regulatory family.</text>
</comment>
<keyword evidence="2" id="KW-0805">Transcription regulation</keyword>
<feature type="domain" description="HTH lysR-type" evidence="5">
    <location>
        <begin position="4"/>
        <end position="61"/>
    </location>
</feature>
<dbReference type="Proteomes" id="UP001531129">
    <property type="component" value="Unassembled WGS sequence"/>
</dbReference>
<dbReference type="Gene3D" id="3.40.190.290">
    <property type="match status" value="1"/>
</dbReference>
<dbReference type="InterPro" id="IPR036388">
    <property type="entry name" value="WH-like_DNA-bd_sf"/>
</dbReference>
<evidence type="ECO:0000256" key="3">
    <source>
        <dbReference type="ARBA" id="ARBA00023125"/>
    </source>
</evidence>
<evidence type="ECO:0000256" key="1">
    <source>
        <dbReference type="ARBA" id="ARBA00009437"/>
    </source>
</evidence>
<sequence length="294" mass="32032">MQALDWNDFRYVLALMRGGSHSAAGRQLGVDPTTVGRRLRAIEAALGVSLFERGADGIMCLTQAGEIAARRAETLEAEIGRLKEAMQGADNSASGTVRVTAVPILINRVLVPAVAGLMAQHPHLRVELIAESRDLNLTRREADIAIRLARPTGDTGGRVLSKRIGKLRYAAYVANDIQFDTATLPWLTYDDGMAHLPQAQWIAKAVERDGNLSSLAFNDAEAILHGVQVGLGRSLLPCIVADQISGLRRSNVAGAAFPEREIWLLTHPDLRHLVRVDVVLTWIEASIRKLELAF</sequence>
<keyword evidence="4" id="KW-0804">Transcription</keyword>
<dbReference type="PANTHER" id="PTHR30537">
    <property type="entry name" value="HTH-TYPE TRANSCRIPTIONAL REGULATOR"/>
    <property type="match status" value="1"/>
</dbReference>
<dbReference type="EMBL" id="JBAMYC010000004">
    <property type="protein sequence ID" value="MEI1248067.1"/>
    <property type="molecule type" value="Genomic_DNA"/>
</dbReference>
<dbReference type="InterPro" id="IPR058163">
    <property type="entry name" value="LysR-type_TF_proteobact-type"/>
</dbReference>
<dbReference type="RefSeq" id="WP_335911741.1">
    <property type="nucleotide sequence ID" value="NZ_JBAMYB010000004.1"/>
</dbReference>